<dbReference type="Gene3D" id="3.30.1300.10">
    <property type="entry name" value="Pantoate-beta-alanine ligase, C-terminal domain"/>
    <property type="match status" value="1"/>
</dbReference>
<dbReference type="InterPro" id="IPR014729">
    <property type="entry name" value="Rossmann-like_a/b/a_fold"/>
</dbReference>
<feature type="binding site" evidence="13">
    <location>
        <begin position="30"/>
        <end position="37"/>
    </location>
    <ligand>
        <name>ATP</name>
        <dbReference type="ChEBI" id="CHEBI:30616"/>
    </ligand>
</feature>
<evidence type="ECO:0000256" key="1">
    <source>
        <dbReference type="ARBA" id="ARBA00004496"/>
    </source>
</evidence>
<keyword evidence="15" id="KW-1185">Reference proteome</keyword>
<evidence type="ECO:0000256" key="12">
    <source>
        <dbReference type="ARBA" id="ARBA00055042"/>
    </source>
</evidence>
<dbReference type="PANTHER" id="PTHR21299">
    <property type="entry name" value="CYTIDYLATE KINASE/PANTOATE-BETA-ALANINE LIGASE"/>
    <property type="match status" value="1"/>
</dbReference>
<protein>
    <recommendedName>
        <fullName evidence="5 13">Pantothenate synthetase</fullName>
        <shortName evidence="13">PS</shortName>
        <ecNumber evidence="4 13">6.3.2.1</ecNumber>
    </recommendedName>
    <alternativeName>
        <fullName evidence="13">Pantoate--beta-alanine ligase</fullName>
    </alternativeName>
    <alternativeName>
        <fullName evidence="13">Pantoate-activating enzyme</fullName>
    </alternativeName>
</protein>
<dbReference type="EC" id="6.3.2.1" evidence="4 13"/>
<dbReference type="FunFam" id="3.40.50.620:FF:000114">
    <property type="entry name" value="Pantothenate synthetase"/>
    <property type="match status" value="1"/>
</dbReference>
<dbReference type="GO" id="GO:0005829">
    <property type="term" value="C:cytosol"/>
    <property type="evidence" value="ECO:0007669"/>
    <property type="project" value="TreeGrafter"/>
</dbReference>
<feature type="binding site" evidence="13">
    <location>
        <position position="153"/>
    </location>
    <ligand>
        <name>(R)-pantoate</name>
        <dbReference type="ChEBI" id="CHEBI:15980"/>
    </ligand>
</feature>
<reference evidence="14" key="1">
    <citation type="submission" date="2020-12" db="EMBL/GenBank/DDBJ databases">
        <title>Desulfobium dissulfuricans gen. nov., sp. nov., a novel mesophilic, sulfate-reducing bacterium isolated from a deep-sea hydrothermal vent.</title>
        <authorList>
            <person name="Hashimoto Y."/>
            <person name="Tame A."/>
            <person name="Sawayama S."/>
            <person name="Miyazaki J."/>
            <person name="Takai K."/>
            <person name="Nakagawa S."/>
        </authorList>
    </citation>
    <scope>NUCLEOTIDE SEQUENCE</scope>
    <source>
        <strain evidence="14">GF1</strain>
    </source>
</reference>
<comment type="function">
    <text evidence="12 13">Catalyzes the condensation of pantoate with beta-alanine in an ATP-dependent reaction via a pantoyl-adenylate intermediate.</text>
</comment>
<dbReference type="HAMAP" id="MF_00158">
    <property type="entry name" value="PanC"/>
    <property type="match status" value="1"/>
</dbReference>
<comment type="catalytic activity">
    <reaction evidence="11 13">
        <text>(R)-pantoate + beta-alanine + ATP = (R)-pantothenate + AMP + diphosphate + H(+)</text>
        <dbReference type="Rhea" id="RHEA:10912"/>
        <dbReference type="ChEBI" id="CHEBI:15378"/>
        <dbReference type="ChEBI" id="CHEBI:15980"/>
        <dbReference type="ChEBI" id="CHEBI:29032"/>
        <dbReference type="ChEBI" id="CHEBI:30616"/>
        <dbReference type="ChEBI" id="CHEBI:33019"/>
        <dbReference type="ChEBI" id="CHEBI:57966"/>
        <dbReference type="ChEBI" id="CHEBI:456215"/>
        <dbReference type="EC" id="6.3.2.1"/>
    </reaction>
</comment>
<keyword evidence="9 13" id="KW-0547">Nucleotide-binding</keyword>
<dbReference type="InterPro" id="IPR003721">
    <property type="entry name" value="Pantoate_ligase"/>
</dbReference>
<evidence type="ECO:0000256" key="4">
    <source>
        <dbReference type="ARBA" id="ARBA00012219"/>
    </source>
</evidence>
<evidence type="ECO:0000256" key="10">
    <source>
        <dbReference type="ARBA" id="ARBA00022840"/>
    </source>
</evidence>
<dbReference type="NCBIfam" id="TIGR00018">
    <property type="entry name" value="panC"/>
    <property type="match status" value="1"/>
</dbReference>
<keyword evidence="10 13" id="KW-0067">ATP-binding</keyword>
<dbReference type="AlphaFoldDB" id="A0A915U0D0"/>
<accession>A0A915U0D0</accession>
<keyword evidence="8 13" id="KW-0566">Pantothenate biosynthesis</keyword>
<evidence type="ECO:0000256" key="11">
    <source>
        <dbReference type="ARBA" id="ARBA00048258"/>
    </source>
</evidence>
<dbReference type="Pfam" id="PF02569">
    <property type="entry name" value="Pantoate_ligase"/>
    <property type="match status" value="1"/>
</dbReference>
<keyword evidence="7 13" id="KW-0436">Ligase</keyword>
<feature type="binding site" evidence="13">
    <location>
        <position position="176"/>
    </location>
    <ligand>
        <name>ATP</name>
        <dbReference type="ChEBI" id="CHEBI:30616"/>
    </ligand>
</feature>
<dbReference type="Gene3D" id="3.40.50.620">
    <property type="entry name" value="HUPs"/>
    <property type="match status" value="1"/>
</dbReference>
<dbReference type="KEGG" id="ddu:GF1_15270"/>
<feature type="binding site" evidence="13">
    <location>
        <begin position="147"/>
        <end position="150"/>
    </location>
    <ligand>
        <name>ATP</name>
        <dbReference type="ChEBI" id="CHEBI:30616"/>
    </ligand>
</feature>
<dbReference type="RefSeq" id="WP_267929024.1">
    <property type="nucleotide sequence ID" value="NZ_AP024233.1"/>
</dbReference>
<feature type="binding site" evidence="13">
    <location>
        <position position="61"/>
    </location>
    <ligand>
        <name>beta-alanine</name>
        <dbReference type="ChEBI" id="CHEBI:57966"/>
    </ligand>
</feature>
<proteinExistence type="inferred from homology"/>
<gene>
    <name evidence="13 14" type="primary">panC</name>
    <name evidence="14" type="ORF">GF1_15270</name>
</gene>
<evidence type="ECO:0000313" key="14">
    <source>
        <dbReference type="EMBL" id="BCO09151.1"/>
    </source>
</evidence>
<dbReference type="CDD" id="cd00560">
    <property type="entry name" value="PanC"/>
    <property type="match status" value="1"/>
</dbReference>
<comment type="similarity">
    <text evidence="3 13">Belongs to the pantothenate synthetase family.</text>
</comment>
<evidence type="ECO:0000256" key="3">
    <source>
        <dbReference type="ARBA" id="ARBA00009256"/>
    </source>
</evidence>
<dbReference type="Proteomes" id="UP001063350">
    <property type="component" value="Chromosome"/>
</dbReference>
<sequence length="283" mass="31644">MKIIRSVDEMTRWARECRGRREKLALVPTMGYFHEGHLSLMRLGGERADRLVVSLFVNPTQFGPGEDLDTYPRDFDRDRQLAEGEGVDVLFAPTPEEIYPDGFQTRVAVSGLTDHLCGADRPGHFAGVTTVVCKLFNIVRPHCAVFGEKDFQQLAVIRRMVRDLNMDVEIIGHPIVRESDGLAMSSRNAYLASEDRESALSLSRAIARARQLVAGGLTDAGLLQEEITTFILSHPVTTIDYVTLVDCRTLEPVSRIDDHTLLALAVRIRDRVRLIDNGMLVES</sequence>
<dbReference type="SUPFAM" id="SSF52374">
    <property type="entry name" value="Nucleotidylyl transferase"/>
    <property type="match status" value="1"/>
</dbReference>
<keyword evidence="6 13" id="KW-0963">Cytoplasm</keyword>
<comment type="pathway">
    <text evidence="2 13">Cofactor biosynthesis; (R)-pantothenate biosynthesis; (R)-pantothenate from (R)-pantoate and beta-alanine: step 1/1.</text>
</comment>
<evidence type="ECO:0000256" key="5">
    <source>
        <dbReference type="ARBA" id="ARBA00014155"/>
    </source>
</evidence>
<evidence type="ECO:0000256" key="9">
    <source>
        <dbReference type="ARBA" id="ARBA00022741"/>
    </source>
</evidence>
<evidence type="ECO:0000256" key="7">
    <source>
        <dbReference type="ARBA" id="ARBA00022598"/>
    </source>
</evidence>
<dbReference type="GO" id="GO:0015940">
    <property type="term" value="P:pantothenate biosynthetic process"/>
    <property type="evidence" value="ECO:0007669"/>
    <property type="project" value="UniProtKB-UniRule"/>
</dbReference>
<evidence type="ECO:0000313" key="15">
    <source>
        <dbReference type="Proteomes" id="UP001063350"/>
    </source>
</evidence>
<feature type="binding site" evidence="13">
    <location>
        <begin position="184"/>
        <end position="187"/>
    </location>
    <ligand>
        <name>ATP</name>
        <dbReference type="ChEBI" id="CHEBI:30616"/>
    </ligand>
</feature>
<dbReference type="GO" id="GO:0005524">
    <property type="term" value="F:ATP binding"/>
    <property type="evidence" value="ECO:0007669"/>
    <property type="project" value="UniProtKB-KW"/>
</dbReference>
<dbReference type="InterPro" id="IPR042176">
    <property type="entry name" value="Pantoate_ligase_C"/>
</dbReference>
<dbReference type="EMBL" id="AP024233">
    <property type="protein sequence ID" value="BCO09151.1"/>
    <property type="molecule type" value="Genomic_DNA"/>
</dbReference>
<dbReference type="PANTHER" id="PTHR21299:SF1">
    <property type="entry name" value="PANTOATE--BETA-ALANINE LIGASE"/>
    <property type="match status" value="1"/>
</dbReference>
<comment type="subcellular location">
    <subcellularLocation>
        <location evidence="1 13">Cytoplasm</location>
    </subcellularLocation>
</comment>
<comment type="miscellaneous">
    <text evidence="13">The reaction proceeds by a bi uni uni bi ping pong mechanism.</text>
</comment>
<comment type="subunit">
    <text evidence="13">Homodimer.</text>
</comment>
<name>A0A915U0D0_9BACT</name>
<evidence type="ECO:0000256" key="13">
    <source>
        <dbReference type="HAMAP-Rule" id="MF_00158"/>
    </source>
</evidence>
<evidence type="ECO:0000256" key="2">
    <source>
        <dbReference type="ARBA" id="ARBA00004990"/>
    </source>
</evidence>
<dbReference type="GO" id="GO:0004592">
    <property type="term" value="F:pantoate-beta-alanine ligase activity"/>
    <property type="evidence" value="ECO:0007669"/>
    <property type="project" value="UniProtKB-UniRule"/>
</dbReference>
<feature type="active site" description="Proton donor" evidence="13">
    <location>
        <position position="37"/>
    </location>
</feature>
<evidence type="ECO:0000256" key="6">
    <source>
        <dbReference type="ARBA" id="ARBA00022490"/>
    </source>
</evidence>
<feature type="binding site" evidence="13">
    <location>
        <position position="61"/>
    </location>
    <ligand>
        <name>(R)-pantoate</name>
        <dbReference type="ChEBI" id="CHEBI:15980"/>
    </ligand>
</feature>
<organism evidence="14 15">
    <name type="scientific">Desulfolithobacter dissulfuricans</name>
    <dbReference type="NCBI Taxonomy" id="2795293"/>
    <lineage>
        <taxon>Bacteria</taxon>
        <taxon>Pseudomonadati</taxon>
        <taxon>Thermodesulfobacteriota</taxon>
        <taxon>Desulfobulbia</taxon>
        <taxon>Desulfobulbales</taxon>
        <taxon>Desulfobulbaceae</taxon>
        <taxon>Desulfolithobacter</taxon>
    </lineage>
</organism>
<evidence type="ECO:0000256" key="8">
    <source>
        <dbReference type="ARBA" id="ARBA00022655"/>
    </source>
</evidence>